<evidence type="ECO:0000313" key="2">
    <source>
        <dbReference type="EMBL" id="KAK0475852.1"/>
    </source>
</evidence>
<feature type="compositionally biased region" description="Low complexity" evidence="1">
    <location>
        <begin position="415"/>
        <end position="431"/>
    </location>
</feature>
<feature type="region of interest" description="Disordered" evidence="1">
    <location>
        <begin position="740"/>
        <end position="822"/>
    </location>
</feature>
<reference evidence="2" key="1">
    <citation type="submission" date="2023-06" db="EMBL/GenBank/DDBJ databases">
        <authorList>
            <consortium name="Lawrence Berkeley National Laboratory"/>
            <person name="Ahrendt S."/>
            <person name="Sahu N."/>
            <person name="Indic B."/>
            <person name="Wong-Bajracharya J."/>
            <person name="Merenyi Z."/>
            <person name="Ke H.-M."/>
            <person name="Monk M."/>
            <person name="Kocsube S."/>
            <person name="Drula E."/>
            <person name="Lipzen A."/>
            <person name="Balint B."/>
            <person name="Henrissat B."/>
            <person name="Andreopoulos B."/>
            <person name="Martin F.M."/>
            <person name="Harder C.B."/>
            <person name="Rigling D."/>
            <person name="Ford K.L."/>
            <person name="Foster G.D."/>
            <person name="Pangilinan J."/>
            <person name="Papanicolaou A."/>
            <person name="Barry K."/>
            <person name="LaButti K."/>
            <person name="Viragh M."/>
            <person name="Koriabine M."/>
            <person name="Yan M."/>
            <person name="Riley R."/>
            <person name="Champramary S."/>
            <person name="Plett K.L."/>
            <person name="Tsai I.J."/>
            <person name="Slot J."/>
            <person name="Sipos G."/>
            <person name="Plett J."/>
            <person name="Nagy L.G."/>
            <person name="Grigoriev I.V."/>
        </authorList>
    </citation>
    <scope>NUCLEOTIDE SEQUENCE</scope>
    <source>
        <strain evidence="2">ICMP 16352</strain>
    </source>
</reference>
<sequence>MFPAVDPFTQLHHIDCSSEWPTEISSVSTLLDVPIPLEILDKPCSSLSPRASHLLSELSESFLHSSNRFGNGNSSPEILEMLDLILSTVSMLRVIMGDELWSTAPFWSLLIRSLAHVCYDKSYIIEDVPFVCARLLPTHAVRPNGHASLLISHLAEVHEPPQHDLQDVRPPEHMDTYSESPYDGDDQSYISDSHSIISSSSQSEISTDPTSFPSSHIPLDAHVLTYWKRHDTAALPFLCVTDKENILPVMESTLYQRYIWGIDAPVIGIVLSKMGCMGRVVFGWLGAPSEAHVPPIIHVAYSDKESSDSSLGIYDLTDPSSALQFAQFILGLQTHVKRIVEQCSRSTFRLFSWRLDSIDGQCGTEGTWERRIYSWLSDIPRPREGRSVLTPVPVSSPLRLFPNHEMSRSRSATPSSHQHSLHSTRSTSLTRSEGKPPSAQRGRTADRSGSKRRSTSCSTLGRKAVEGIAPTNKLSWGSYSHDRKIISLAAIDLGTNRSNDTVAADEINRMKAVYDQLTGYQAPPWKSIEDMPSVDKRMTMIRDHFFDQMQSCPRDTTLCTEHTKTIRDSFSSLCWASVGSFSKMVAQQETNEAEARHDWDFLMYLMYLSQSAITPSRPLLERTISLSQNILVDSFSEPEFAQSFMTCARESLRLNDRAAESAKDDFTEMSDVFLQAIEAYAVSIKHSMAVDNLFKSKTVQIDIRKRADIEPKTAVCDIILPFPLDTPHTESEPFIKLAKPKSEDGDAANGNEKGSHQPSVPSTKRSTTSRSLANIQEARSSSEEREELMTTMIASVAQKGHATPEENDAEESQSGNLQNPFSVNCSETKGAKPLPSDTVNAVQPLVGLLLLAVLVGEYKKYSDRGFLKALIQTKIYIEASCRHLASLGITDHPVFGLATNGCEGAVLMGWYSQAKDVIYLMERNVRTFNISSPIQVYHFATFILRLRDYSQTVLKKKALEALENAAVFEQKSWTKQAQNDRLGLDTGTPA</sequence>
<proteinExistence type="predicted"/>
<evidence type="ECO:0000313" key="3">
    <source>
        <dbReference type="Proteomes" id="UP001175227"/>
    </source>
</evidence>
<dbReference type="EMBL" id="JAUEPR010000022">
    <property type="protein sequence ID" value="KAK0475852.1"/>
    <property type="molecule type" value="Genomic_DNA"/>
</dbReference>
<accession>A0AA39P1J2</accession>
<name>A0AA39P1J2_9AGAR</name>
<feature type="compositionally biased region" description="Polar residues" evidence="1">
    <location>
        <begin position="756"/>
        <end position="774"/>
    </location>
</feature>
<evidence type="ECO:0000256" key="1">
    <source>
        <dbReference type="SAM" id="MobiDB-lite"/>
    </source>
</evidence>
<gene>
    <name evidence="2" type="ORF">IW261DRAFT_461333</name>
</gene>
<dbReference type="AlphaFoldDB" id="A0AA39P1J2"/>
<feature type="compositionally biased region" description="Polar residues" evidence="1">
    <location>
        <begin position="812"/>
        <end position="822"/>
    </location>
</feature>
<comment type="caution">
    <text evidence="2">The sequence shown here is derived from an EMBL/GenBank/DDBJ whole genome shotgun (WGS) entry which is preliminary data.</text>
</comment>
<organism evidence="2 3">
    <name type="scientific">Armillaria novae-zelandiae</name>
    <dbReference type="NCBI Taxonomy" id="153914"/>
    <lineage>
        <taxon>Eukaryota</taxon>
        <taxon>Fungi</taxon>
        <taxon>Dikarya</taxon>
        <taxon>Basidiomycota</taxon>
        <taxon>Agaricomycotina</taxon>
        <taxon>Agaricomycetes</taxon>
        <taxon>Agaricomycetidae</taxon>
        <taxon>Agaricales</taxon>
        <taxon>Marasmiineae</taxon>
        <taxon>Physalacriaceae</taxon>
        <taxon>Armillaria</taxon>
    </lineage>
</organism>
<protein>
    <submittedName>
        <fullName evidence="2">Uncharacterized protein</fullName>
    </submittedName>
</protein>
<keyword evidence="3" id="KW-1185">Reference proteome</keyword>
<feature type="region of interest" description="Disordered" evidence="1">
    <location>
        <begin position="405"/>
        <end position="463"/>
    </location>
</feature>
<dbReference type="Proteomes" id="UP001175227">
    <property type="component" value="Unassembled WGS sequence"/>
</dbReference>